<dbReference type="InterPro" id="IPR002182">
    <property type="entry name" value="NB-ARC"/>
</dbReference>
<evidence type="ECO:0000259" key="3">
    <source>
        <dbReference type="Pfam" id="PF00931"/>
    </source>
</evidence>
<organism evidence="6 7">
    <name type="scientific">Ceratodon purpureus</name>
    <name type="common">Fire moss</name>
    <name type="synonym">Dicranum purpureum</name>
    <dbReference type="NCBI Taxonomy" id="3225"/>
    <lineage>
        <taxon>Eukaryota</taxon>
        <taxon>Viridiplantae</taxon>
        <taxon>Streptophyta</taxon>
        <taxon>Embryophyta</taxon>
        <taxon>Bryophyta</taxon>
        <taxon>Bryophytina</taxon>
        <taxon>Bryopsida</taxon>
        <taxon>Dicranidae</taxon>
        <taxon>Pseudoditrichales</taxon>
        <taxon>Ditrichaceae</taxon>
        <taxon>Ceratodon</taxon>
    </lineage>
</organism>
<dbReference type="SUPFAM" id="SSF52540">
    <property type="entry name" value="P-loop containing nucleoside triphosphate hydrolases"/>
    <property type="match status" value="1"/>
</dbReference>
<dbReference type="Pfam" id="PF00931">
    <property type="entry name" value="NB-ARC"/>
    <property type="match status" value="1"/>
</dbReference>
<dbReference type="Gene3D" id="3.40.50.1820">
    <property type="entry name" value="alpha/beta hydrolase"/>
    <property type="match status" value="1"/>
</dbReference>
<evidence type="ECO:0008006" key="8">
    <source>
        <dbReference type="Google" id="ProtNLM"/>
    </source>
</evidence>
<evidence type="ECO:0000256" key="2">
    <source>
        <dbReference type="ARBA" id="ARBA00022737"/>
    </source>
</evidence>
<dbReference type="InterPro" id="IPR029058">
    <property type="entry name" value="AB_hydrolase_fold"/>
</dbReference>
<dbReference type="PANTHER" id="PTHR48051">
    <property type="match status" value="1"/>
</dbReference>
<evidence type="ECO:0000259" key="5">
    <source>
        <dbReference type="Pfam" id="PF23282"/>
    </source>
</evidence>
<comment type="caution">
    <text evidence="6">The sequence shown here is derived from an EMBL/GenBank/DDBJ whole genome shotgun (WGS) entry which is preliminary data.</text>
</comment>
<dbReference type="Gene3D" id="3.80.10.10">
    <property type="entry name" value="Ribonuclease Inhibitor"/>
    <property type="match status" value="4"/>
</dbReference>
<feature type="domain" description="NB-ARC" evidence="3">
    <location>
        <begin position="300"/>
        <end position="446"/>
    </location>
</feature>
<keyword evidence="2" id="KW-0677">Repeat</keyword>
<feature type="domain" description="DUF676" evidence="4">
    <location>
        <begin position="25"/>
        <end position="174"/>
    </location>
</feature>
<reference evidence="6" key="1">
    <citation type="submission" date="2020-06" db="EMBL/GenBank/DDBJ databases">
        <title>WGS assembly of Ceratodon purpureus strain R40.</title>
        <authorList>
            <person name="Carey S.B."/>
            <person name="Jenkins J."/>
            <person name="Shu S."/>
            <person name="Lovell J.T."/>
            <person name="Sreedasyam A."/>
            <person name="Maumus F."/>
            <person name="Tiley G.P."/>
            <person name="Fernandez-Pozo N."/>
            <person name="Barry K."/>
            <person name="Chen C."/>
            <person name="Wang M."/>
            <person name="Lipzen A."/>
            <person name="Daum C."/>
            <person name="Saski C.A."/>
            <person name="Payton A.C."/>
            <person name="Mcbreen J.C."/>
            <person name="Conrad R.E."/>
            <person name="Kollar L.M."/>
            <person name="Olsson S."/>
            <person name="Huttunen S."/>
            <person name="Landis J.B."/>
            <person name="Wickett N.J."/>
            <person name="Johnson M.G."/>
            <person name="Rensing S.A."/>
            <person name="Grimwood J."/>
            <person name="Schmutz J."/>
            <person name="Mcdaniel S.F."/>
        </authorList>
    </citation>
    <scope>NUCLEOTIDE SEQUENCE</scope>
    <source>
        <strain evidence="6">R40</strain>
    </source>
</reference>
<keyword evidence="7" id="KW-1185">Reference proteome</keyword>
<dbReference type="SMART" id="SM00369">
    <property type="entry name" value="LRR_TYP"/>
    <property type="match status" value="14"/>
</dbReference>
<evidence type="ECO:0000313" key="7">
    <source>
        <dbReference type="Proteomes" id="UP000822688"/>
    </source>
</evidence>
<accession>A0A8T0IZI8</accession>
<name>A0A8T0IZI8_CERPU</name>
<dbReference type="PRINTS" id="PR00364">
    <property type="entry name" value="DISEASERSIST"/>
</dbReference>
<dbReference type="SMART" id="SM00367">
    <property type="entry name" value="LRR_CC"/>
    <property type="match status" value="11"/>
</dbReference>
<dbReference type="Proteomes" id="UP000822688">
    <property type="component" value="Chromosome 2"/>
</dbReference>
<dbReference type="InterPro" id="IPR003591">
    <property type="entry name" value="Leu-rich_rpt_typical-subtyp"/>
</dbReference>
<protein>
    <recommendedName>
        <fullName evidence="8">NB-ARC domain-containing protein</fullName>
    </recommendedName>
</protein>
<keyword evidence="1" id="KW-0433">Leucine-rich repeat</keyword>
<dbReference type="GO" id="GO:0043531">
    <property type="term" value="F:ADP binding"/>
    <property type="evidence" value="ECO:0007669"/>
    <property type="project" value="InterPro"/>
</dbReference>
<dbReference type="SUPFAM" id="SSF53474">
    <property type="entry name" value="alpha/beta-Hydrolases"/>
    <property type="match status" value="1"/>
</dbReference>
<evidence type="ECO:0000256" key="1">
    <source>
        <dbReference type="ARBA" id="ARBA00022614"/>
    </source>
</evidence>
<dbReference type="EMBL" id="CM026422">
    <property type="protein sequence ID" value="KAG0588148.1"/>
    <property type="molecule type" value="Genomic_DNA"/>
</dbReference>
<dbReference type="InterPro" id="IPR027417">
    <property type="entry name" value="P-loop_NTPase"/>
</dbReference>
<dbReference type="InterPro" id="IPR050216">
    <property type="entry name" value="LRR_domain-containing"/>
</dbReference>
<feature type="domain" description="Disease resistance protein Roq1-like winged-helix" evidence="5">
    <location>
        <begin position="582"/>
        <end position="650"/>
    </location>
</feature>
<dbReference type="SUPFAM" id="SSF52058">
    <property type="entry name" value="L domain-like"/>
    <property type="match status" value="3"/>
</dbReference>
<dbReference type="Pfam" id="PF00560">
    <property type="entry name" value="LRR_1"/>
    <property type="match status" value="6"/>
</dbReference>
<proteinExistence type="predicted"/>
<dbReference type="InterPro" id="IPR032675">
    <property type="entry name" value="LRR_dom_sf"/>
</dbReference>
<dbReference type="GO" id="GO:0005737">
    <property type="term" value="C:cytoplasm"/>
    <property type="evidence" value="ECO:0007669"/>
    <property type="project" value="TreeGrafter"/>
</dbReference>
<dbReference type="Pfam" id="PF05057">
    <property type="entry name" value="DUF676"/>
    <property type="match status" value="1"/>
</dbReference>
<evidence type="ECO:0000259" key="4">
    <source>
        <dbReference type="Pfam" id="PF05057"/>
    </source>
</evidence>
<dbReference type="Gene3D" id="3.40.50.300">
    <property type="entry name" value="P-loop containing nucleotide triphosphate hydrolases"/>
    <property type="match status" value="1"/>
</dbReference>
<evidence type="ECO:0000313" key="6">
    <source>
        <dbReference type="EMBL" id="KAG0588148.1"/>
    </source>
</evidence>
<dbReference type="InterPro" id="IPR007751">
    <property type="entry name" value="DUF676_lipase-like"/>
</dbReference>
<dbReference type="InterPro" id="IPR006553">
    <property type="entry name" value="Leu-rich_rpt_Cys-con_subtyp"/>
</dbReference>
<dbReference type="Pfam" id="PF23282">
    <property type="entry name" value="WHD_ROQ1"/>
    <property type="match status" value="1"/>
</dbReference>
<dbReference type="InterPro" id="IPR001611">
    <property type="entry name" value="Leu-rich_rpt"/>
</dbReference>
<dbReference type="PANTHER" id="PTHR48051:SF46">
    <property type="entry name" value="LEUCINE RICH REPEAT-CONTAINING DOMAIN PROTEIN"/>
    <property type="match status" value="1"/>
</dbReference>
<gene>
    <name evidence="6" type="ORF">KC19_2G220000</name>
</gene>
<sequence length="1495" mass="161815">MGEIIDPLAFNKKLSDSVFEFYKPKTVHLEVVFIHGLEQGKCEDAYWKTWARDGIPENLWPRTWLPKEFPSARVLALSYDASIKRTATDGRMDLFLLGENLIQEMVDFGRIGQNGVPVVFVCHGFGGLVAKQIVISGNKPQFSQNQKVKNLLQNIDAFCFYSTPHHGSHLAKSRLYLSGGAKGPLLENFGVLDKETGRLNQEFEQFKRPSWHFHVVAESHEIPEFRELVVAEASSRYANATHMTLNASYMDICKPRSEKDSSYQCLTTRLKEVLDRNVVSLPFAIESLALESLVRFQKQEEIVQGMLKEFRIVGLIGMGGSGKTTLAKVVYKSICNDFERSSYLDDVKSKGTLDEVLLTLLRQFGIRNGKTGGEAQLSDFQDSKEMYLKDLKAFVKEHKVLVVVDDVGSEENFSHLLACMDFINGREDSRMIVTCREWQLLSKHAPLVGKYEMKLLNGLGLDIELFSHHVYKGAKSEVQRREFLQEYLSRDASGTLIGDFESVFIDIVDACAGLPLSLEVMGSCIGSYLRDCGVSSGDCLELWRGALQQFRNAEALDGAAAGNERLWKSLRISYDDLGPSLQEKFLDVACFFCGSLRYDYRSLLRIWGGKASDFMDLKNLQDRCLFKVNIEDGIVTMHDQLRDMGRSIVRGDGECMSRVWTDPDVRRVLQSKESRATVGLSLGDWNKASEAIMRGKAQETSNWWEILFSKFRRDKPMELNCPNLRLFDLREVQGNICATIVMEDSSWVHWICLRGGNITKVPKFVSKCIHLYALDLDGCKDLKELSEFVGNLVQLLELNLRYCKDLQSLPNSIGNLVNLSSLILGECRSLTSLPPSISNLVKLSSLHLGGCESLTSLPPSIGNLVNLSSLDLIGCTSLTSLPPSIGNLVNLSSLDLDGCMSLTSLPPLVGNLVNLSSLDLSRCLSLTSLPPSVGNLVNLSSLDLVECTSLTSLPPLVGNLVNLSSLDLRGCGSLTSLPPSIGNLVKLSSLDLVECTSLTSLPPLVGNLVNLSSLSLEWCKSLTSLPPCIGNLVNLSSLDLRGCGSLTSLPPSISNLVKLSSLHLGGCESLTSLPPSIGNLVNLSSLDLIGCTSLTSLPPSIGNLVNLSSLDLDGCMSLTSLPPLVGNLVNLSSLDLSRCLSLTSLPPSVGNLVNLSSLDLVECTSLTSLPPLVGNLVNLSSLDLRGCGSLTSLPPSIGNLVKLSSLDLVECTSLTSLPPLVRNLVNLSSLSLEWCKSLTSLPPCIGNLVNLSSLDLRGCGSLTSLPPSIGNLVKLSSLHLGGCESLTSLPPSIGNLVKLSSLHLGGCESLTSLPPSIDNLVNLSSLDLRGCGSLTSLPLLVGNLVNLSSLDLRGCGSLTSLPPSIGNLVKISSLRLGGCESFTSLPPLVGNLVNLSSLDLRGCGSLTSLPPSIGNLVNLSSLGLEWCKSLTSLPPCIGNLVNLSSLDLRGCGSLTSLPPSIGNLVKLSSLDLDGCESLTSLPPSIDNLVNLCIRH</sequence>
<dbReference type="InterPro" id="IPR058192">
    <property type="entry name" value="WHD_ROQ1-like"/>
</dbReference>